<evidence type="ECO:0000313" key="1">
    <source>
        <dbReference type="EMBL" id="GME80392.1"/>
    </source>
</evidence>
<protein>
    <submittedName>
        <fullName evidence="1">Unnamed protein product</fullName>
    </submittedName>
</protein>
<organism evidence="1 2">
    <name type="scientific">Candida boidinii</name>
    <name type="common">Yeast</name>
    <dbReference type="NCBI Taxonomy" id="5477"/>
    <lineage>
        <taxon>Eukaryota</taxon>
        <taxon>Fungi</taxon>
        <taxon>Dikarya</taxon>
        <taxon>Ascomycota</taxon>
        <taxon>Saccharomycotina</taxon>
        <taxon>Pichiomycetes</taxon>
        <taxon>Pichiales</taxon>
        <taxon>Pichiaceae</taxon>
        <taxon>Ogataea</taxon>
        <taxon>Ogataea/Candida clade</taxon>
    </lineage>
</organism>
<dbReference type="Proteomes" id="UP001165120">
    <property type="component" value="Unassembled WGS sequence"/>
</dbReference>
<reference evidence="1" key="1">
    <citation type="submission" date="2023-04" db="EMBL/GenBank/DDBJ databases">
        <title>Candida boidinii NBRC 10035.</title>
        <authorList>
            <person name="Ichikawa N."/>
            <person name="Sato H."/>
            <person name="Tonouchi N."/>
        </authorList>
    </citation>
    <scope>NUCLEOTIDE SEQUENCE</scope>
    <source>
        <strain evidence="1">NBRC 10035</strain>
    </source>
</reference>
<dbReference type="EMBL" id="BSXN01004017">
    <property type="protein sequence ID" value="GME80392.1"/>
    <property type="molecule type" value="Genomic_DNA"/>
</dbReference>
<evidence type="ECO:0000313" key="2">
    <source>
        <dbReference type="Proteomes" id="UP001165120"/>
    </source>
</evidence>
<proteinExistence type="predicted"/>
<comment type="caution">
    <text evidence="1">The sequence shown here is derived from an EMBL/GenBank/DDBJ whole genome shotgun (WGS) entry which is preliminary data.</text>
</comment>
<name>A0A9W6WDH0_CANBO</name>
<accession>A0A9W6WDH0</accession>
<dbReference type="Gene3D" id="6.10.140.1470">
    <property type="match status" value="1"/>
</dbReference>
<gene>
    <name evidence="1" type="ORF">Cboi02_000639300</name>
</gene>
<sequence>MWLHATCTQSPSISLNFFWKDLKDDVYSAGKDIYGNRDIRAYENSRKMVERIKHMFEDDNIPEDVKNFYLRRLAEEVKAL</sequence>
<keyword evidence="2" id="KW-1185">Reference proteome</keyword>
<dbReference type="AlphaFoldDB" id="A0A9W6WDH0"/>